<comment type="caution">
    <text evidence="4">The sequence shown here is derived from an EMBL/GenBank/DDBJ whole genome shotgun (WGS) entry which is preliminary data.</text>
</comment>
<dbReference type="GO" id="GO:0005975">
    <property type="term" value="P:carbohydrate metabolic process"/>
    <property type="evidence" value="ECO:0007669"/>
    <property type="project" value="InterPro"/>
</dbReference>
<evidence type="ECO:0000313" key="4">
    <source>
        <dbReference type="EMBL" id="GFG72829.1"/>
    </source>
</evidence>
<name>A0A7I9XS64_9MYCO</name>
<dbReference type="EMBL" id="BLKW01000002">
    <property type="protein sequence ID" value="GFG72829.1"/>
    <property type="molecule type" value="Genomic_DNA"/>
</dbReference>
<protein>
    <submittedName>
        <fullName evidence="4">Putative beta-glucanase</fullName>
    </submittedName>
</protein>
<feature type="compositionally biased region" description="Pro residues" evidence="2">
    <location>
        <begin position="22"/>
        <end position="34"/>
    </location>
</feature>
<evidence type="ECO:0000256" key="1">
    <source>
        <dbReference type="ARBA" id="ARBA00006865"/>
    </source>
</evidence>
<dbReference type="CDD" id="cd08023">
    <property type="entry name" value="GH16_laminarinase_like"/>
    <property type="match status" value="1"/>
</dbReference>
<comment type="similarity">
    <text evidence="1">Belongs to the glycosyl hydrolase 16 family.</text>
</comment>
<dbReference type="PANTHER" id="PTHR10963">
    <property type="entry name" value="GLYCOSYL HYDROLASE-RELATED"/>
    <property type="match status" value="1"/>
</dbReference>
<dbReference type="InterPro" id="IPR050546">
    <property type="entry name" value="Glycosyl_Hydrlase_16"/>
</dbReference>
<keyword evidence="5" id="KW-1185">Reference proteome</keyword>
<organism evidence="4 5">
    <name type="scientific">Mycobacterium botniense</name>
    <dbReference type="NCBI Taxonomy" id="84962"/>
    <lineage>
        <taxon>Bacteria</taxon>
        <taxon>Bacillati</taxon>
        <taxon>Actinomycetota</taxon>
        <taxon>Actinomycetes</taxon>
        <taxon>Mycobacteriales</taxon>
        <taxon>Mycobacteriaceae</taxon>
        <taxon>Mycobacterium</taxon>
    </lineage>
</organism>
<dbReference type="InterPro" id="IPR000757">
    <property type="entry name" value="Beta-glucanase-like"/>
</dbReference>
<evidence type="ECO:0000259" key="3">
    <source>
        <dbReference type="PROSITE" id="PS51762"/>
    </source>
</evidence>
<dbReference type="PROSITE" id="PS51762">
    <property type="entry name" value="GH16_2"/>
    <property type="match status" value="1"/>
</dbReference>
<gene>
    <name evidence="4" type="ORF">MBOT_01940</name>
</gene>
<dbReference type="InterPro" id="IPR013320">
    <property type="entry name" value="ConA-like_dom_sf"/>
</dbReference>
<evidence type="ECO:0000313" key="5">
    <source>
        <dbReference type="Proteomes" id="UP000465361"/>
    </source>
</evidence>
<dbReference type="Pfam" id="PF00722">
    <property type="entry name" value="Glyco_hydro_16"/>
    <property type="match status" value="1"/>
</dbReference>
<feature type="region of interest" description="Disordered" evidence="2">
    <location>
        <begin position="14"/>
        <end position="46"/>
    </location>
</feature>
<sequence length="267" mass="29330">MTGFGLLAATIPMPDAHAHPSRPSPPAAPSPAAPPGAASGGYIFQDEFDGPAGQGPDLAKWTVWNWDEDVYPPVLGHYRAQNVFLDGNSNLVLRATQEGDQWYTGKIHSNWKGGIGHTWEARIKFNCLTPGCWPAFWTVNEEPLPDGEVDVVEWYGNGDWPAGTTVHARSDGKTWEGKSIPELVDSGWHTWRMRWDDDGFKFWRDYVDGAAPYFTVAAKPIKGVWPFNQPGYLMAAIFSLAVGGPGAGDPALGTFPADMLIDYIRVW</sequence>
<reference evidence="4 5" key="1">
    <citation type="journal article" date="2019" name="Emerg. Microbes Infect.">
        <title>Comprehensive subspecies identification of 175 nontuberculous mycobacteria species based on 7547 genomic profiles.</title>
        <authorList>
            <person name="Matsumoto Y."/>
            <person name="Kinjo T."/>
            <person name="Motooka D."/>
            <person name="Nabeya D."/>
            <person name="Jung N."/>
            <person name="Uechi K."/>
            <person name="Horii T."/>
            <person name="Iida T."/>
            <person name="Fujita J."/>
            <person name="Nakamura S."/>
        </authorList>
    </citation>
    <scope>NUCLEOTIDE SEQUENCE [LARGE SCALE GENOMIC DNA]</scope>
    <source>
        <strain evidence="4 5">JCM 17322</strain>
    </source>
</reference>
<dbReference type="PANTHER" id="PTHR10963:SF55">
    <property type="entry name" value="GLYCOSIDE HYDROLASE FAMILY 16 PROTEIN"/>
    <property type="match status" value="1"/>
</dbReference>
<dbReference type="AlphaFoldDB" id="A0A7I9XS64"/>
<dbReference type="SUPFAM" id="SSF49899">
    <property type="entry name" value="Concanavalin A-like lectins/glucanases"/>
    <property type="match status" value="1"/>
</dbReference>
<dbReference type="Gene3D" id="2.60.120.200">
    <property type="match status" value="1"/>
</dbReference>
<proteinExistence type="inferred from homology"/>
<feature type="domain" description="GH16" evidence="3">
    <location>
        <begin position="23"/>
        <end position="267"/>
    </location>
</feature>
<dbReference type="Proteomes" id="UP000465361">
    <property type="component" value="Unassembled WGS sequence"/>
</dbReference>
<evidence type="ECO:0000256" key="2">
    <source>
        <dbReference type="SAM" id="MobiDB-lite"/>
    </source>
</evidence>
<accession>A0A7I9XS64</accession>
<dbReference type="GO" id="GO:0004553">
    <property type="term" value="F:hydrolase activity, hydrolyzing O-glycosyl compounds"/>
    <property type="evidence" value="ECO:0007669"/>
    <property type="project" value="InterPro"/>
</dbReference>